<name>A0A382FJU0_9ZZZZ</name>
<accession>A0A382FJU0</accession>
<sequence length="64" mass="7353">MERHDMDGIQYGSTPRVLHVAKGWHVVKVGENGNTTFEKKIMVEKEMVLKPKLSMDPNSRETNQ</sequence>
<feature type="domain" description="PEGA" evidence="1">
    <location>
        <begin position="7"/>
        <end position="54"/>
    </location>
</feature>
<dbReference type="InterPro" id="IPR013229">
    <property type="entry name" value="PEGA"/>
</dbReference>
<dbReference type="Pfam" id="PF08308">
    <property type="entry name" value="PEGA"/>
    <property type="match status" value="1"/>
</dbReference>
<organism evidence="2">
    <name type="scientific">marine metagenome</name>
    <dbReference type="NCBI Taxonomy" id="408172"/>
    <lineage>
        <taxon>unclassified sequences</taxon>
        <taxon>metagenomes</taxon>
        <taxon>ecological metagenomes</taxon>
    </lineage>
</organism>
<reference evidence="2" key="1">
    <citation type="submission" date="2018-05" db="EMBL/GenBank/DDBJ databases">
        <authorList>
            <person name="Lanie J.A."/>
            <person name="Ng W.-L."/>
            <person name="Kazmierczak K.M."/>
            <person name="Andrzejewski T.M."/>
            <person name="Davidsen T.M."/>
            <person name="Wayne K.J."/>
            <person name="Tettelin H."/>
            <person name="Glass J.I."/>
            <person name="Rusch D."/>
            <person name="Podicherti R."/>
            <person name="Tsui H.-C.T."/>
            <person name="Winkler M.E."/>
        </authorList>
    </citation>
    <scope>NUCLEOTIDE SEQUENCE</scope>
</reference>
<dbReference type="AlphaFoldDB" id="A0A382FJU0"/>
<evidence type="ECO:0000259" key="1">
    <source>
        <dbReference type="Pfam" id="PF08308"/>
    </source>
</evidence>
<evidence type="ECO:0000313" key="2">
    <source>
        <dbReference type="EMBL" id="SVB63346.1"/>
    </source>
</evidence>
<gene>
    <name evidence="2" type="ORF">METZ01_LOCUS216200</name>
</gene>
<protein>
    <recommendedName>
        <fullName evidence="1">PEGA domain-containing protein</fullName>
    </recommendedName>
</protein>
<dbReference type="EMBL" id="UINC01050418">
    <property type="protein sequence ID" value="SVB63346.1"/>
    <property type="molecule type" value="Genomic_DNA"/>
</dbReference>
<proteinExistence type="predicted"/>